<evidence type="ECO:0000313" key="1">
    <source>
        <dbReference type="EMBL" id="KAK2558956.1"/>
    </source>
</evidence>
<sequence length="261" mass="30242">MPPKVENIATLIAKRDIAIASLDELYEEFNMLYQGEPELIALENVYKEIAIRFRSVKKQQTTIAERLIESGETESAEMSANKQIGDKVKSDYFKCSERFIVYKKKCYAEKKPSSDHKKLEAMTCAVTKMADVLSSQRNTNHGLEKLSVPNWDGIRKNYATWKCEFNYWMEKYKQDKDEQLQRLRKALPKNSFWANQVRPSQTIDQAWKILDTEFGDQRKLMDGLLKEITNLKPIKSDSTSLSRYAATILGFVSIWSKSVVR</sequence>
<name>A0AAD9QCT7_ACRCE</name>
<comment type="caution">
    <text evidence="1">The sequence shown here is derived from an EMBL/GenBank/DDBJ whole genome shotgun (WGS) entry which is preliminary data.</text>
</comment>
<proteinExistence type="predicted"/>
<evidence type="ECO:0000313" key="2">
    <source>
        <dbReference type="Proteomes" id="UP001249851"/>
    </source>
</evidence>
<gene>
    <name evidence="1" type="ORF">P5673_018583</name>
</gene>
<reference evidence="1" key="2">
    <citation type="journal article" date="2023" name="Science">
        <title>Genomic signatures of disease resistance in endangered staghorn corals.</title>
        <authorList>
            <person name="Vollmer S.V."/>
            <person name="Selwyn J.D."/>
            <person name="Despard B.A."/>
            <person name="Roesel C.L."/>
        </authorList>
    </citation>
    <scope>NUCLEOTIDE SEQUENCE</scope>
    <source>
        <strain evidence="1">K2</strain>
    </source>
</reference>
<organism evidence="1 2">
    <name type="scientific">Acropora cervicornis</name>
    <name type="common">Staghorn coral</name>
    <dbReference type="NCBI Taxonomy" id="6130"/>
    <lineage>
        <taxon>Eukaryota</taxon>
        <taxon>Metazoa</taxon>
        <taxon>Cnidaria</taxon>
        <taxon>Anthozoa</taxon>
        <taxon>Hexacorallia</taxon>
        <taxon>Scleractinia</taxon>
        <taxon>Astrocoeniina</taxon>
        <taxon>Acroporidae</taxon>
        <taxon>Acropora</taxon>
    </lineage>
</organism>
<dbReference type="Proteomes" id="UP001249851">
    <property type="component" value="Unassembled WGS sequence"/>
</dbReference>
<dbReference type="AlphaFoldDB" id="A0AAD9QCT7"/>
<keyword evidence="2" id="KW-1185">Reference proteome</keyword>
<accession>A0AAD9QCT7</accession>
<protein>
    <submittedName>
        <fullName evidence="1">Uncharacterized protein</fullName>
    </submittedName>
</protein>
<dbReference type="EMBL" id="JARQWQ010000042">
    <property type="protein sequence ID" value="KAK2558956.1"/>
    <property type="molecule type" value="Genomic_DNA"/>
</dbReference>
<reference evidence="1" key="1">
    <citation type="journal article" date="2023" name="G3 (Bethesda)">
        <title>Whole genome assembly and annotation of the endangered Caribbean coral Acropora cervicornis.</title>
        <authorList>
            <person name="Selwyn J.D."/>
            <person name="Vollmer S.V."/>
        </authorList>
    </citation>
    <scope>NUCLEOTIDE SEQUENCE</scope>
    <source>
        <strain evidence="1">K2</strain>
    </source>
</reference>